<dbReference type="Gene3D" id="3.40.50.200">
    <property type="entry name" value="Peptidase S8/S53 domain"/>
    <property type="match status" value="1"/>
</dbReference>
<gene>
    <name evidence="4" type="ORF">FHR38_006281</name>
</gene>
<dbReference type="Pfam" id="PF00082">
    <property type="entry name" value="Peptidase_S8"/>
    <property type="match status" value="1"/>
</dbReference>
<dbReference type="PANTHER" id="PTHR43806:SF58">
    <property type="entry name" value="ALKALINE PROTEASE 1-RELATED"/>
    <property type="match status" value="1"/>
</dbReference>
<keyword evidence="5" id="KW-1185">Reference proteome</keyword>
<evidence type="ECO:0000259" key="3">
    <source>
        <dbReference type="Pfam" id="PF00082"/>
    </source>
</evidence>
<organism evidence="4 5">
    <name type="scientific">Micromonospora polyrhachis</name>
    <dbReference type="NCBI Taxonomy" id="1282883"/>
    <lineage>
        <taxon>Bacteria</taxon>
        <taxon>Bacillati</taxon>
        <taxon>Actinomycetota</taxon>
        <taxon>Actinomycetes</taxon>
        <taxon>Micromonosporales</taxon>
        <taxon>Micromonosporaceae</taxon>
        <taxon>Micromonospora</taxon>
    </lineage>
</organism>
<dbReference type="InterPro" id="IPR050131">
    <property type="entry name" value="Peptidase_S8_subtilisin-like"/>
</dbReference>
<keyword evidence="4" id="KW-0378">Hydrolase</keyword>
<keyword evidence="4" id="KW-0645">Protease</keyword>
<comment type="caution">
    <text evidence="4">The sequence shown here is derived from an EMBL/GenBank/DDBJ whole genome shotgun (WGS) entry which is preliminary data.</text>
</comment>
<dbReference type="SUPFAM" id="SSF52743">
    <property type="entry name" value="Subtilisin-like"/>
    <property type="match status" value="1"/>
</dbReference>
<evidence type="ECO:0000313" key="4">
    <source>
        <dbReference type="EMBL" id="MBB4962548.1"/>
    </source>
</evidence>
<comment type="caution">
    <text evidence="2">Lacks conserved residue(s) required for the propagation of feature annotation.</text>
</comment>
<dbReference type="InterPro" id="IPR000209">
    <property type="entry name" value="Peptidase_S8/S53_dom"/>
</dbReference>
<feature type="domain" description="Peptidase S8/S53" evidence="3">
    <location>
        <begin position="1"/>
        <end position="128"/>
    </location>
</feature>
<dbReference type="PROSITE" id="PS51892">
    <property type="entry name" value="SUBTILASE"/>
    <property type="match status" value="1"/>
</dbReference>
<protein>
    <submittedName>
        <fullName evidence="4">Subtilisin family serine protease</fullName>
    </submittedName>
</protein>
<reference evidence="4 5" key="1">
    <citation type="submission" date="2020-08" db="EMBL/GenBank/DDBJ databases">
        <title>Sequencing the genomes of 1000 actinobacteria strains.</title>
        <authorList>
            <person name="Klenk H.-P."/>
        </authorList>
    </citation>
    <scope>NUCLEOTIDE SEQUENCE [LARGE SCALE GENOMIC DNA]</scope>
    <source>
        <strain evidence="4 5">DSM 45886</strain>
    </source>
</reference>
<dbReference type="PANTHER" id="PTHR43806">
    <property type="entry name" value="PEPTIDASE S8"/>
    <property type="match status" value="1"/>
</dbReference>
<dbReference type="Proteomes" id="UP000578819">
    <property type="component" value="Unassembled WGS sequence"/>
</dbReference>
<evidence type="ECO:0000313" key="5">
    <source>
        <dbReference type="Proteomes" id="UP000578819"/>
    </source>
</evidence>
<dbReference type="GO" id="GO:0004252">
    <property type="term" value="F:serine-type endopeptidase activity"/>
    <property type="evidence" value="ECO:0007669"/>
    <property type="project" value="InterPro"/>
</dbReference>
<name>A0A7W7SX10_9ACTN</name>
<proteinExistence type="inferred from homology"/>
<evidence type="ECO:0000256" key="2">
    <source>
        <dbReference type="PROSITE-ProRule" id="PRU01240"/>
    </source>
</evidence>
<dbReference type="InterPro" id="IPR036852">
    <property type="entry name" value="Peptidase_S8/S53_dom_sf"/>
</dbReference>
<dbReference type="GO" id="GO:0005615">
    <property type="term" value="C:extracellular space"/>
    <property type="evidence" value="ECO:0007669"/>
    <property type="project" value="TreeGrafter"/>
</dbReference>
<dbReference type="AlphaFoldDB" id="A0A7W7SX10"/>
<evidence type="ECO:0000256" key="1">
    <source>
        <dbReference type="ARBA" id="ARBA00011073"/>
    </source>
</evidence>
<accession>A0A7W7SX10</accession>
<dbReference type="EMBL" id="JACHJW010000001">
    <property type="protein sequence ID" value="MBB4962548.1"/>
    <property type="molecule type" value="Genomic_DNA"/>
</dbReference>
<sequence length="150" mass="14901">MSLGGPASNALDTAVRNSISSGITYTVPAGAANGNANTSSPARVTQALTVGVTDRNDVVPAWSNWGDVIDICAPGVQVVSLWNASDSATYTASGTSFGAAHVAGAVALYLYDNPAASPATVHSAIVSHGTTGIVPDGRCGAPGRLLYTGV</sequence>
<comment type="similarity">
    <text evidence="1 2">Belongs to the peptidase S8 family.</text>
</comment>
<dbReference type="GO" id="GO:0006508">
    <property type="term" value="P:proteolysis"/>
    <property type="evidence" value="ECO:0007669"/>
    <property type="project" value="UniProtKB-KW"/>
</dbReference>